<keyword evidence="4" id="KW-0519">Myristate</keyword>
<evidence type="ECO:0000256" key="3">
    <source>
        <dbReference type="ARBA" id="ARBA00022475"/>
    </source>
</evidence>
<feature type="compositionally biased region" description="Basic and acidic residues" evidence="8">
    <location>
        <begin position="520"/>
        <end position="529"/>
    </location>
</feature>
<feature type="region of interest" description="Disordered" evidence="8">
    <location>
        <begin position="787"/>
        <end position="876"/>
    </location>
</feature>
<comment type="subcellular location">
    <subcellularLocation>
        <location evidence="1">Cell membrane</location>
        <topology evidence="1">Lipid-anchor</topology>
    </subcellularLocation>
</comment>
<evidence type="ECO:0000313" key="10">
    <source>
        <dbReference type="Proteomes" id="UP000298787"/>
    </source>
</evidence>
<evidence type="ECO:0000256" key="8">
    <source>
        <dbReference type="SAM" id="MobiDB-lite"/>
    </source>
</evidence>
<evidence type="ECO:0000256" key="4">
    <source>
        <dbReference type="ARBA" id="ARBA00022707"/>
    </source>
</evidence>
<name>A0A4U5VJZ0_COLLU</name>
<evidence type="ECO:0000256" key="7">
    <source>
        <dbReference type="ARBA" id="ARBA00023288"/>
    </source>
</evidence>
<evidence type="ECO:0000256" key="2">
    <source>
        <dbReference type="ARBA" id="ARBA00006390"/>
    </source>
</evidence>
<comment type="similarity">
    <text evidence="2">Belongs to the raftlin family.</text>
</comment>
<dbReference type="Pfam" id="PF15250">
    <property type="entry name" value="Raftlin"/>
    <property type="match status" value="3"/>
</dbReference>
<feature type="region of interest" description="Disordered" evidence="8">
    <location>
        <begin position="483"/>
        <end position="563"/>
    </location>
</feature>
<evidence type="ECO:0000256" key="5">
    <source>
        <dbReference type="ARBA" id="ARBA00023136"/>
    </source>
</evidence>
<dbReference type="PANTHER" id="PTHR17601:SF7">
    <property type="entry name" value="RAFTLIN ISOFORM X1"/>
    <property type="match status" value="1"/>
</dbReference>
<organism evidence="9 10">
    <name type="scientific">Collichthys lucidus</name>
    <name type="common">Big head croaker</name>
    <name type="synonym">Sciaena lucida</name>
    <dbReference type="NCBI Taxonomy" id="240159"/>
    <lineage>
        <taxon>Eukaryota</taxon>
        <taxon>Metazoa</taxon>
        <taxon>Chordata</taxon>
        <taxon>Craniata</taxon>
        <taxon>Vertebrata</taxon>
        <taxon>Euteleostomi</taxon>
        <taxon>Actinopterygii</taxon>
        <taxon>Neopterygii</taxon>
        <taxon>Teleostei</taxon>
        <taxon>Neoteleostei</taxon>
        <taxon>Acanthomorphata</taxon>
        <taxon>Eupercaria</taxon>
        <taxon>Sciaenidae</taxon>
        <taxon>Collichthys</taxon>
    </lineage>
</organism>
<evidence type="ECO:0000256" key="6">
    <source>
        <dbReference type="ARBA" id="ARBA00023139"/>
    </source>
</evidence>
<keyword evidence="6" id="KW-0564">Palmitate</keyword>
<dbReference type="Proteomes" id="UP000298787">
    <property type="component" value="Chromosome 20"/>
</dbReference>
<feature type="compositionally biased region" description="Basic and acidic residues" evidence="8">
    <location>
        <begin position="378"/>
        <end position="398"/>
    </location>
</feature>
<feature type="compositionally biased region" description="Low complexity" evidence="8">
    <location>
        <begin position="509"/>
        <end position="518"/>
    </location>
</feature>
<keyword evidence="3" id="KW-1003">Cell membrane</keyword>
<protein>
    <submittedName>
        <fullName evidence="9">Raftlin Raft-linking protein</fullName>
    </submittedName>
</protein>
<dbReference type="InterPro" id="IPR028169">
    <property type="entry name" value="Raftlin"/>
</dbReference>
<reference evidence="9 10" key="1">
    <citation type="submission" date="2019-01" db="EMBL/GenBank/DDBJ databases">
        <title>Genome Assembly of Collichthys lucidus.</title>
        <authorList>
            <person name="Cai M."/>
            <person name="Xiao S."/>
        </authorList>
    </citation>
    <scope>NUCLEOTIDE SEQUENCE [LARGE SCALE GENOMIC DNA]</scope>
    <source>
        <strain evidence="9">JT15FE1705JMU</strain>
        <tissue evidence="9">Muscle</tissue>
    </source>
</reference>
<feature type="compositionally biased region" description="Basic and acidic residues" evidence="8">
    <location>
        <begin position="487"/>
        <end position="499"/>
    </location>
</feature>
<evidence type="ECO:0000313" key="9">
    <source>
        <dbReference type="EMBL" id="TKS88576.1"/>
    </source>
</evidence>
<accession>A0A4U5VJZ0</accession>
<dbReference type="PANTHER" id="PTHR17601">
    <property type="entry name" value="RAFTLIN-RELATED"/>
    <property type="match status" value="1"/>
</dbReference>
<evidence type="ECO:0000256" key="1">
    <source>
        <dbReference type="ARBA" id="ARBA00004193"/>
    </source>
</evidence>
<keyword evidence="5" id="KW-0472">Membrane</keyword>
<proteinExistence type="inferred from homology"/>
<sequence>MFAECHTHVDNANADLSIIQCCGDILYRNMGCRLPKLRKAEERRSPGNIYSTLRRPQVETKVGVAYTYHFLDFLLGKEDDKFTSVRKHSQEEVIYDNHKFWPSDAAGSRHSDLIHICASSTPENDIHALCLGWHVFRYRDLRVMYLAHGAGKAQIHQFDRSFLSDKLFPEYALQSHTEILEGFVQGINKEGGGDSHTLNTACEIQGQKVKHCSQRDTWRLSCEVPVSSVLCLSSVRELPVQVRELYAQGFVLVAVHPFVHPCGPRHAHIQRQLHRAVLVRETPSSEKSQLRWGRHRLETDVCVAGHQSADPEVIQSYIKRIQDVAEQGVMFVGFLQQPGGGPCFLGHCDPEELSSLHSSPSPIHRHPFSANTSPTDPTEPHTNDTEHDHHQLEHEDVEHQKPLMPRETDFSPLKPIQSLKLNPEESSEQIQTLEISLKESLESTNQPQDYSKPSVDSVQWCPKQNLAEAQGNQLCPSTPEAAGIMRQQKDLKESTEKHYNLSNQRKRQSSSSDSWLSSPELDRNHERKSSSTRTDGHSGVTTHNNNHIRLKSSEKERNPTSPPVQARMQLFALYNHTGELNTSPRFYSLRVPLRVQREAGLVTEVNTHWLDHMTQHFTSGAHLIDGFFQLEDDNDNGVSCVDSVFIFQGSAEETANASYDAIVVEQWTVVDGVVVKADYIPLLQSLAPYGWRLMCVLPTPIVKTNSDGSLSTKQILFLQRPILQRKRKDFKANSRPGTVVERGINERGFVVVCQVSGEMERKRHGTKHETVSNASIWFQMLNLRGRTKTKKKSTAETQEERENTYPLMETEMDRLGRNTSEGEDEAERRRSGDSGRSEGASEEEAQHQKGSSLLSGSRASVEEQEEETNVDDIPLSKREMEARWTYVCQRDDGGGVKEEVKMEERIKQQLFSGVC</sequence>
<gene>
    <name evidence="9" type="ORF">D9C73_022993</name>
</gene>
<feature type="compositionally biased region" description="Polar residues" evidence="8">
    <location>
        <begin position="848"/>
        <end position="858"/>
    </location>
</feature>
<dbReference type="EMBL" id="CM014097">
    <property type="protein sequence ID" value="TKS88576.1"/>
    <property type="molecule type" value="Genomic_DNA"/>
</dbReference>
<keyword evidence="7" id="KW-0449">Lipoprotein</keyword>
<dbReference type="AlphaFoldDB" id="A0A4U5VJZ0"/>
<dbReference type="GO" id="GO:0005886">
    <property type="term" value="C:plasma membrane"/>
    <property type="evidence" value="ECO:0007669"/>
    <property type="project" value="UniProtKB-SubCell"/>
</dbReference>
<feature type="compositionally biased region" description="Basic and acidic residues" evidence="8">
    <location>
        <begin position="826"/>
        <end position="836"/>
    </location>
</feature>
<feature type="region of interest" description="Disordered" evidence="8">
    <location>
        <begin position="354"/>
        <end position="398"/>
    </location>
</feature>
<keyword evidence="10" id="KW-1185">Reference proteome</keyword>